<dbReference type="CDD" id="cd16922">
    <property type="entry name" value="HATPase_EvgS-ArcB-TorS-like"/>
    <property type="match status" value="1"/>
</dbReference>
<dbReference type="InterPro" id="IPR003594">
    <property type="entry name" value="HATPase_dom"/>
</dbReference>
<comment type="catalytic activity">
    <reaction evidence="1">
        <text>ATP + protein L-histidine = ADP + protein N-phospho-L-histidine.</text>
        <dbReference type="EC" id="2.7.13.3"/>
    </reaction>
</comment>
<evidence type="ECO:0000256" key="7">
    <source>
        <dbReference type="ARBA" id="ARBA00022741"/>
    </source>
</evidence>
<feature type="transmembrane region" description="Helical" evidence="14">
    <location>
        <begin position="7"/>
        <end position="25"/>
    </location>
</feature>
<evidence type="ECO:0000256" key="1">
    <source>
        <dbReference type="ARBA" id="ARBA00000085"/>
    </source>
</evidence>
<dbReference type="Gene3D" id="1.10.287.130">
    <property type="match status" value="1"/>
</dbReference>
<evidence type="ECO:0000256" key="5">
    <source>
        <dbReference type="ARBA" id="ARBA00022679"/>
    </source>
</evidence>
<dbReference type="GO" id="GO:0000155">
    <property type="term" value="F:phosphorelay sensor kinase activity"/>
    <property type="evidence" value="ECO:0007669"/>
    <property type="project" value="InterPro"/>
</dbReference>
<evidence type="ECO:0000256" key="3">
    <source>
        <dbReference type="ARBA" id="ARBA00012438"/>
    </source>
</evidence>
<dbReference type="CDD" id="cd17546">
    <property type="entry name" value="REC_hyHK_CKI1_RcsC-like"/>
    <property type="match status" value="1"/>
</dbReference>
<keyword evidence="11" id="KW-0902">Two-component regulatory system</keyword>
<reference evidence="17 18" key="1">
    <citation type="submission" date="2018-05" db="EMBL/GenBank/DDBJ databases">
        <title>Leucothrix arctica sp. nov., isolated from Arctic seawater.</title>
        <authorList>
            <person name="Choi A."/>
            <person name="Baek K."/>
        </authorList>
    </citation>
    <scope>NUCLEOTIDE SEQUENCE [LARGE SCALE GENOMIC DNA]</scope>
    <source>
        <strain evidence="17 18">IMCC9719</strain>
    </source>
</reference>
<evidence type="ECO:0000256" key="2">
    <source>
        <dbReference type="ARBA" id="ARBA00004370"/>
    </source>
</evidence>
<dbReference type="Pfam" id="PF00072">
    <property type="entry name" value="Response_reg"/>
    <property type="match status" value="1"/>
</dbReference>
<evidence type="ECO:0000256" key="8">
    <source>
        <dbReference type="ARBA" id="ARBA00022777"/>
    </source>
</evidence>
<keyword evidence="7" id="KW-0547">Nucleotide-binding</keyword>
<dbReference type="SUPFAM" id="SSF47384">
    <property type="entry name" value="Homodimeric domain of signal transducing histidine kinase"/>
    <property type="match status" value="1"/>
</dbReference>
<dbReference type="PANTHER" id="PTHR45339:SF1">
    <property type="entry name" value="HYBRID SIGNAL TRANSDUCTION HISTIDINE KINASE J"/>
    <property type="match status" value="1"/>
</dbReference>
<dbReference type="GO" id="GO:0016020">
    <property type="term" value="C:membrane"/>
    <property type="evidence" value="ECO:0007669"/>
    <property type="project" value="UniProtKB-SubCell"/>
</dbReference>
<dbReference type="PROSITE" id="PS50109">
    <property type="entry name" value="HIS_KIN"/>
    <property type="match status" value="1"/>
</dbReference>
<dbReference type="OrthoDB" id="9792854at2"/>
<dbReference type="InterPro" id="IPR005467">
    <property type="entry name" value="His_kinase_dom"/>
</dbReference>
<dbReference type="FunFam" id="1.10.287.130:FF:000004">
    <property type="entry name" value="Ethylene receptor 1"/>
    <property type="match status" value="1"/>
</dbReference>
<dbReference type="EMBL" id="QGKL01000039">
    <property type="protein sequence ID" value="PWQ94691.1"/>
    <property type="molecule type" value="Genomic_DNA"/>
</dbReference>
<keyword evidence="12 14" id="KW-0472">Membrane</keyword>
<keyword evidence="8" id="KW-0418">Kinase</keyword>
<evidence type="ECO:0000256" key="11">
    <source>
        <dbReference type="ARBA" id="ARBA00023012"/>
    </source>
</evidence>
<dbReference type="InterPro" id="IPR003661">
    <property type="entry name" value="HisK_dim/P_dom"/>
</dbReference>
<dbReference type="SUPFAM" id="SSF55874">
    <property type="entry name" value="ATPase domain of HSP90 chaperone/DNA topoisomerase II/histidine kinase"/>
    <property type="match status" value="1"/>
</dbReference>
<dbReference type="AlphaFoldDB" id="A0A317C8X8"/>
<protein>
    <recommendedName>
        <fullName evidence="3">histidine kinase</fullName>
        <ecNumber evidence="3">2.7.13.3</ecNumber>
    </recommendedName>
</protein>
<dbReference type="FunFam" id="3.30.565.10:FF:000010">
    <property type="entry name" value="Sensor histidine kinase RcsC"/>
    <property type="match status" value="1"/>
</dbReference>
<evidence type="ECO:0000256" key="6">
    <source>
        <dbReference type="ARBA" id="ARBA00022692"/>
    </source>
</evidence>
<dbReference type="PRINTS" id="PR00344">
    <property type="entry name" value="BCTRLSENSOR"/>
</dbReference>
<organism evidence="17 18">
    <name type="scientific">Leucothrix arctica</name>
    <dbReference type="NCBI Taxonomy" id="1481894"/>
    <lineage>
        <taxon>Bacteria</taxon>
        <taxon>Pseudomonadati</taxon>
        <taxon>Pseudomonadota</taxon>
        <taxon>Gammaproteobacteria</taxon>
        <taxon>Thiotrichales</taxon>
        <taxon>Thiotrichaceae</taxon>
        <taxon>Leucothrix</taxon>
    </lineage>
</organism>
<proteinExistence type="predicted"/>
<dbReference type="InterPro" id="IPR036890">
    <property type="entry name" value="HATPase_C_sf"/>
</dbReference>
<evidence type="ECO:0000313" key="17">
    <source>
        <dbReference type="EMBL" id="PWQ94691.1"/>
    </source>
</evidence>
<dbReference type="Gene3D" id="6.10.340.10">
    <property type="match status" value="1"/>
</dbReference>
<dbReference type="InterPro" id="IPR001789">
    <property type="entry name" value="Sig_transdc_resp-reg_receiver"/>
</dbReference>
<keyword evidence="5" id="KW-0808">Transferase</keyword>
<keyword evidence="4 13" id="KW-0597">Phosphoprotein</keyword>
<keyword evidence="9" id="KW-0067">ATP-binding</keyword>
<dbReference type="InterPro" id="IPR004358">
    <property type="entry name" value="Sig_transdc_His_kin-like_C"/>
</dbReference>
<dbReference type="SMART" id="SM00388">
    <property type="entry name" value="HisKA"/>
    <property type="match status" value="1"/>
</dbReference>
<comment type="subcellular location">
    <subcellularLocation>
        <location evidence="2">Membrane</location>
    </subcellularLocation>
</comment>
<dbReference type="InterPro" id="IPR036097">
    <property type="entry name" value="HisK_dim/P_sf"/>
</dbReference>
<dbReference type="SMART" id="SM00448">
    <property type="entry name" value="REC"/>
    <property type="match status" value="1"/>
</dbReference>
<gene>
    <name evidence="17" type="ORF">DKT75_15480</name>
</gene>
<feature type="domain" description="Histidine kinase" evidence="15">
    <location>
        <begin position="264"/>
        <end position="481"/>
    </location>
</feature>
<feature type="modified residue" description="4-aspartylphosphate" evidence="13">
    <location>
        <position position="557"/>
    </location>
</feature>
<evidence type="ECO:0000256" key="14">
    <source>
        <dbReference type="SAM" id="Phobius"/>
    </source>
</evidence>
<evidence type="ECO:0000256" key="9">
    <source>
        <dbReference type="ARBA" id="ARBA00022840"/>
    </source>
</evidence>
<evidence type="ECO:0000259" key="15">
    <source>
        <dbReference type="PROSITE" id="PS50109"/>
    </source>
</evidence>
<dbReference type="SMART" id="SM00387">
    <property type="entry name" value="HATPase_c"/>
    <property type="match status" value="1"/>
</dbReference>
<evidence type="ECO:0000259" key="16">
    <source>
        <dbReference type="PROSITE" id="PS50110"/>
    </source>
</evidence>
<keyword evidence="18" id="KW-1185">Reference proteome</keyword>
<feature type="domain" description="Response regulatory" evidence="16">
    <location>
        <begin position="508"/>
        <end position="622"/>
    </location>
</feature>
<dbReference type="Pfam" id="PF02518">
    <property type="entry name" value="HATPase_c"/>
    <property type="match status" value="1"/>
</dbReference>
<dbReference type="EC" id="2.7.13.3" evidence="3"/>
<feature type="transmembrane region" description="Helical" evidence="14">
    <location>
        <begin position="167"/>
        <end position="189"/>
    </location>
</feature>
<dbReference type="CDD" id="cd00082">
    <property type="entry name" value="HisKA"/>
    <property type="match status" value="1"/>
</dbReference>
<dbReference type="SUPFAM" id="SSF52172">
    <property type="entry name" value="CheY-like"/>
    <property type="match status" value="1"/>
</dbReference>
<evidence type="ECO:0000256" key="10">
    <source>
        <dbReference type="ARBA" id="ARBA00022989"/>
    </source>
</evidence>
<comment type="caution">
    <text evidence="17">The sequence shown here is derived from an EMBL/GenBank/DDBJ whole genome shotgun (WGS) entry which is preliminary data.</text>
</comment>
<sequence length="626" mass="69915">MSFRYKFVLSFILIEAFFILLIVMYNTSSLKSTSEALVTQKIHAATDIFIEIIKTPLLVNDTATLDDVSTNFTKIESIAAVQVLGVSGEILSEQINDADVVHFDKVDENIPDFLSDTNFNLYSSLVAAGRNFIRFSRKITIDDEIIGEVRFIYDISKSVQTVRESSFITYILAFLALVISTLFAIILGYRITRQLNDLTKTANEIAHENPINTNKSSFRGDELKHLHYAMKTMQNKIIDRTKEMTAARKRAQVASSAKSEFLALMSHEIRTPLNGMIGSLNLMDQDQLSKEDAEHLDTVRKSSGLLTTIINDILDFSKIEAGQFSLNSHVIDIEALIKDVALFYRPIMEDKGLLLDVKIVNLEQRYLIGDDIRIKQILNNYLNNALKFTSRGMVSLKLEQKNGSSIKLSVSDTGIGINPEDLGKLFTDFSQVNTGSNRSFGGTGLGLAISKRMAALMDGAVGVKSQFGEGSCFWATLKLKTSTREAYNEQNQTKQSMHAENLDGLSTDILLVEDNKINQMVARKLLEKQGCKVTIANNGIEALDEIQNSEFDLVLMDCQMPIMDGFEATRNIRQSGNDIPIIALTANAQNSDRDACLEAGMNDFLSKPFDPPTLFEMIRRYEKNSN</sequence>
<keyword evidence="10 14" id="KW-1133">Transmembrane helix</keyword>
<accession>A0A317C8X8</accession>
<dbReference type="PANTHER" id="PTHR45339">
    <property type="entry name" value="HYBRID SIGNAL TRANSDUCTION HISTIDINE KINASE J"/>
    <property type="match status" value="1"/>
</dbReference>
<dbReference type="Pfam" id="PF00512">
    <property type="entry name" value="HisKA"/>
    <property type="match status" value="1"/>
</dbReference>
<evidence type="ECO:0000256" key="12">
    <source>
        <dbReference type="ARBA" id="ARBA00023136"/>
    </source>
</evidence>
<dbReference type="Proteomes" id="UP000245506">
    <property type="component" value="Unassembled WGS sequence"/>
</dbReference>
<dbReference type="PROSITE" id="PS50110">
    <property type="entry name" value="RESPONSE_REGULATORY"/>
    <property type="match status" value="1"/>
</dbReference>
<dbReference type="Gene3D" id="3.40.50.2300">
    <property type="match status" value="1"/>
</dbReference>
<dbReference type="GO" id="GO:0005524">
    <property type="term" value="F:ATP binding"/>
    <property type="evidence" value="ECO:0007669"/>
    <property type="project" value="UniProtKB-KW"/>
</dbReference>
<dbReference type="Gene3D" id="3.30.565.10">
    <property type="entry name" value="Histidine kinase-like ATPase, C-terminal domain"/>
    <property type="match status" value="1"/>
</dbReference>
<evidence type="ECO:0000256" key="4">
    <source>
        <dbReference type="ARBA" id="ARBA00022553"/>
    </source>
</evidence>
<evidence type="ECO:0000313" key="18">
    <source>
        <dbReference type="Proteomes" id="UP000245506"/>
    </source>
</evidence>
<keyword evidence="6 14" id="KW-0812">Transmembrane</keyword>
<dbReference type="RefSeq" id="WP_109824340.1">
    <property type="nucleotide sequence ID" value="NZ_QGKL01000039.1"/>
</dbReference>
<name>A0A317C8X8_9GAMM</name>
<evidence type="ECO:0000256" key="13">
    <source>
        <dbReference type="PROSITE-ProRule" id="PRU00169"/>
    </source>
</evidence>
<dbReference type="InterPro" id="IPR011006">
    <property type="entry name" value="CheY-like_superfamily"/>
</dbReference>